<evidence type="ECO:0000313" key="2">
    <source>
        <dbReference type="Proteomes" id="UP000005959"/>
    </source>
</evidence>
<sequence length="56" mass="6602">MHLTDIFNKNYRSVYVISKTIVKTELMTLILPKKIWAEIHHICTFIQLNQTIEALS</sequence>
<accession>G9Y1P0</accession>
<evidence type="ECO:0000313" key="1">
    <source>
        <dbReference type="EMBL" id="EHM47760.1"/>
    </source>
</evidence>
<reference evidence="1 2" key="1">
    <citation type="submission" date="2011-08" db="EMBL/GenBank/DDBJ databases">
        <authorList>
            <person name="Weinstock G."/>
            <person name="Sodergren E."/>
            <person name="Clifton S."/>
            <person name="Fulton L."/>
            <person name="Fulton B."/>
            <person name="Courtney L."/>
            <person name="Fronick C."/>
            <person name="Harrison M."/>
            <person name="Strong C."/>
            <person name="Farmer C."/>
            <person name="Delahaunty K."/>
            <person name="Markovic C."/>
            <person name="Hall O."/>
            <person name="Minx P."/>
            <person name="Tomlinson C."/>
            <person name="Mitreva M."/>
            <person name="Hou S."/>
            <person name="Chen J."/>
            <person name="Wollam A."/>
            <person name="Pepin K.H."/>
            <person name="Johnson M."/>
            <person name="Bhonagiri V."/>
            <person name="Zhang X."/>
            <person name="Suruliraj S."/>
            <person name="Warren W."/>
            <person name="Chinwalla A."/>
            <person name="Mardis E.R."/>
            <person name="Wilson R.K."/>
        </authorList>
    </citation>
    <scope>NUCLEOTIDE SEQUENCE [LARGE SCALE GENOMIC DNA]</scope>
    <source>
        <strain evidence="1 2">ATCC 51873</strain>
    </source>
</reference>
<dbReference type="PATRIC" id="fig|1002364.3.peg.415"/>
<dbReference type="HOGENOM" id="CLU_3007956_0_0_6"/>
<protein>
    <submittedName>
        <fullName evidence="1">Uncharacterized protein</fullName>
    </submittedName>
</protein>
<dbReference type="Proteomes" id="UP000005959">
    <property type="component" value="Unassembled WGS sequence"/>
</dbReference>
<gene>
    <name evidence="1" type="ORF">HMPREF0454_00457</name>
</gene>
<proteinExistence type="predicted"/>
<name>G9Y1P0_HAFAL</name>
<organism evidence="1 2">
    <name type="scientific">Hafnia alvei ATCC 51873</name>
    <dbReference type="NCBI Taxonomy" id="1002364"/>
    <lineage>
        <taxon>Bacteria</taxon>
        <taxon>Pseudomonadati</taxon>
        <taxon>Pseudomonadota</taxon>
        <taxon>Gammaproteobacteria</taxon>
        <taxon>Enterobacterales</taxon>
        <taxon>Hafniaceae</taxon>
        <taxon>Hafnia</taxon>
    </lineage>
</organism>
<dbReference type="EMBL" id="AGCI01000009">
    <property type="protein sequence ID" value="EHM47760.1"/>
    <property type="molecule type" value="Genomic_DNA"/>
</dbReference>
<comment type="caution">
    <text evidence="1">The sequence shown here is derived from an EMBL/GenBank/DDBJ whole genome shotgun (WGS) entry which is preliminary data.</text>
</comment>
<dbReference type="AlphaFoldDB" id="G9Y1P0"/>